<keyword evidence="2" id="KW-1185">Reference proteome</keyword>
<gene>
    <name evidence="1" type="primary">g4303</name>
    <name evidence="1" type="ORF">NpPPO83_00004303</name>
</gene>
<comment type="caution">
    <text evidence="1">The sequence shown here is derived from an EMBL/GenBank/DDBJ whole genome shotgun (WGS) entry which is preliminary data.</text>
</comment>
<name>A0ACB5S8P4_9PEZI</name>
<evidence type="ECO:0000313" key="1">
    <source>
        <dbReference type="EMBL" id="GME29048.1"/>
    </source>
</evidence>
<accession>A0ACB5S8P4</accession>
<evidence type="ECO:0000313" key="2">
    <source>
        <dbReference type="Proteomes" id="UP001165186"/>
    </source>
</evidence>
<reference evidence="1" key="1">
    <citation type="submission" date="2024-09" db="EMBL/GenBank/DDBJ databases">
        <title>Draft Genome Sequences of Neofusicoccum parvum.</title>
        <authorList>
            <person name="Ashida A."/>
            <person name="Camagna M."/>
            <person name="Tanaka A."/>
            <person name="Takemoto D."/>
        </authorList>
    </citation>
    <scope>NUCLEOTIDE SEQUENCE</scope>
    <source>
        <strain evidence="1">PPO83</strain>
    </source>
</reference>
<dbReference type="EMBL" id="BSXG01000055">
    <property type="protein sequence ID" value="GME29048.1"/>
    <property type="molecule type" value="Genomic_DNA"/>
</dbReference>
<organism evidence="1 2">
    <name type="scientific">Neofusicoccum parvum</name>
    <dbReference type="NCBI Taxonomy" id="310453"/>
    <lineage>
        <taxon>Eukaryota</taxon>
        <taxon>Fungi</taxon>
        <taxon>Dikarya</taxon>
        <taxon>Ascomycota</taxon>
        <taxon>Pezizomycotina</taxon>
        <taxon>Dothideomycetes</taxon>
        <taxon>Dothideomycetes incertae sedis</taxon>
        <taxon>Botryosphaeriales</taxon>
        <taxon>Botryosphaeriaceae</taxon>
        <taxon>Neofusicoccum</taxon>
    </lineage>
</organism>
<sequence length="80" mass="8578">MDPSITNLLACRGVLEIQNAQDLAPEFQLVFSIPSGSTTIQTLRSVLLSANPNHSLTSRIHLATSLARSVIACKDRVFGA</sequence>
<protein>
    <submittedName>
        <fullName evidence="1">Uncharacterized protein</fullName>
    </submittedName>
</protein>
<dbReference type="Proteomes" id="UP001165186">
    <property type="component" value="Unassembled WGS sequence"/>
</dbReference>
<proteinExistence type="predicted"/>